<comment type="caution">
    <text evidence="5">The sequence shown here is derived from an EMBL/GenBank/DDBJ whole genome shotgun (WGS) entry which is preliminary data.</text>
</comment>
<sequence length="153" mass="16716">MESLTIAGYASLFGSLDLALDVVERGAFDRTLRAKPCSEIAMLFQHDARQSIGRWVEATEDDSGLWMRGLIEADHRTGQKVIALVQAGLADGLSIGFRALEATPRPGGGRILKTIDLREVSIVTFPMLPRARLRVREAAPRNNQAPSFQQTAA</sequence>
<keyword evidence="2" id="KW-0645">Protease</keyword>
<evidence type="ECO:0000256" key="2">
    <source>
        <dbReference type="ARBA" id="ARBA00022670"/>
    </source>
</evidence>
<keyword evidence="3" id="KW-0378">Hydrolase</keyword>
<reference evidence="5" key="2">
    <citation type="journal article" date="2023" name="ISME Commun">
        <title>Characterization of a bloom-associated alphaproteobacterial lineage, 'Candidatus Phycosocius': insights into freshwater algal-bacterial interactions.</title>
        <authorList>
            <person name="Tanabe Y."/>
            <person name="Yamaguchi H."/>
            <person name="Yoshida M."/>
            <person name="Kai A."/>
            <person name="Okazaki Y."/>
        </authorList>
    </citation>
    <scope>NUCLEOTIDE SEQUENCE</scope>
    <source>
        <strain evidence="5">BOTRYCO-1</strain>
    </source>
</reference>
<accession>A0ABQ4PX08</accession>
<keyword evidence="1" id="KW-1188">Viral release from host cell</keyword>
<reference evidence="5" key="1">
    <citation type="submission" date="2021-05" db="EMBL/GenBank/DDBJ databases">
        <authorList>
            <person name="Tanabe Y."/>
        </authorList>
    </citation>
    <scope>NUCLEOTIDE SEQUENCE</scope>
    <source>
        <strain evidence="5">BOTRYCO-1</strain>
    </source>
</reference>
<gene>
    <name evidence="5" type="ORF">PsB1_1774</name>
</gene>
<dbReference type="InterPro" id="IPR006433">
    <property type="entry name" value="Prohead_protease"/>
</dbReference>
<feature type="domain" description="Prohead serine protease" evidence="4">
    <location>
        <begin position="5"/>
        <end position="137"/>
    </location>
</feature>
<dbReference type="EMBL" id="BPFZ01000011">
    <property type="protein sequence ID" value="GIU67620.1"/>
    <property type="molecule type" value="Genomic_DNA"/>
</dbReference>
<protein>
    <recommendedName>
        <fullName evidence="4">Prohead serine protease domain-containing protein</fullName>
    </recommendedName>
</protein>
<proteinExistence type="predicted"/>
<dbReference type="SUPFAM" id="SSF50789">
    <property type="entry name" value="Herpes virus serine proteinase, assemblin"/>
    <property type="match status" value="1"/>
</dbReference>
<evidence type="ECO:0000313" key="6">
    <source>
        <dbReference type="Proteomes" id="UP001161064"/>
    </source>
</evidence>
<name>A0ABQ4PX08_9PROT</name>
<evidence type="ECO:0000313" key="5">
    <source>
        <dbReference type="EMBL" id="GIU67620.1"/>
    </source>
</evidence>
<dbReference type="Pfam" id="PF04586">
    <property type="entry name" value="Peptidase_S78"/>
    <property type="match status" value="1"/>
</dbReference>
<keyword evidence="6" id="KW-1185">Reference proteome</keyword>
<dbReference type="InterPro" id="IPR054613">
    <property type="entry name" value="Peptidase_S78_dom"/>
</dbReference>
<evidence type="ECO:0000256" key="3">
    <source>
        <dbReference type="ARBA" id="ARBA00022801"/>
    </source>
</evidence>
<evidence type="ECO:0000256" key="1">
    <source>
        <dbReference type="ARBA" id="ARBA00022612"/>
    </source>
</evidence>
<dbReference type="Proteomes" id="UP001161064">
    <property type="component" value="Unassembled WGS sequence"/>
</dbReference>
<dbReference type="NCBIfam" id="TIGR01543">
    <property type="entry name" value="proheadase_HK97"/>
    <property type="match status" value="1"/>
</dbReference>
<dbReference type="RefSeq" id="WP_284360579.1">
    <property type="nucleotide sequence ID" value="NZ_BPFZ01000011.1"/>
</dbReference>
<evidence type="ECO:0000259" key="4">
    <source>
        <dbReference type="Pfam" id="PF04586"/>
    </source>
</evidence>
<organism evidence="5 6">
    <name type="scientific">Candidatus Phycosocius spiralis</name>
    <dbReference type="NCBI Taxonomy" id="2815099"/>
    <lineage>
        <taxon>Bacteria</taxon>
        <taxon>Pseudomonadati</taxon>
        <taxon>Pseudomonadota</taxon>
        <taxon>Alphaproteobacteria</taxon>
        <taxon>Caulobacterales</taxon>
        <taxon>Caulobacterales incertae sedis</taxon>
        <taxon>Candidatus Phycosocius</taxon>
    </lineage>
</organism>